<protein>
    <submittedName>
        <fullName evidence="1">Uncharacterized protein</fullName>
    </submittedName>
</protein>
<evidence type="ECO:0000313" key="1">
    <source>
        <dbReference type="EMBL" id="SVB56970.1"/>
    </source>
</evidence>
<feature type="non-terminal residue" evidence="1">
    <location>
        <position position="33"/>
    </location>
</feature>
<sequence length="33" mass="3689">MRTKRNREDNKSLLGLLGLAHRARKARGGSRAV</sequence>
<dbReference type="AlphaFoldDB" id="A0A382F1W1"/>
<proteinExistence type="predicted"/>
<accession>A0A382F1W1</accession>
<reference evidence="1" key="1">
    <citation type="submission" date="2018-05" db="EMBL/GenBank/DDBJ databases">
        <authorList>
            <person name="Lanie J.A."/>
            <person name="Ng W.-L."/>
            <person name="Kazmierczak K.M."/>
            <person name="Andrzejewski T.M."/>
            <person name="Davidsen T.M."/>
            <person name="Wayne K.J."/>
            <person name="Tettelin H."/>
            <person name="Glass J.I."/>
            <person name="Rusch D."/>
            <person name="Podicherti R."/>
            <person name="Tsui H.-C.T."/>
            <person name="Winkler M.E."/>
        </authorList>
    </citation>
    <scope>NUCLEOTIDE SEQUENCE</scope>
</reference>
<dbReference type="EMBL" id="UINC01047559">
    <property type="protein sequence ID" value="SVB56970.1"/>
    <property type="molecule type" value="Genomic_DNA"/>
</dbReference>
<name>A0A382F1W1_9ZZZZ</name>
<gene>
    <name evidence="1" type="ORF">METZ01_LOCUS209824</name>
</gene>
<organism evidence="1">
    <name type="scientific">marine metagenome</name>
    <dbReference type="NCBI Taxonomy" id="408172"/>
    <lineage>
        <taxon>unclassified sequences</taxon>
        <taxon>metagenomes</taxon>
        <taxon>ecological metagenomes</taxon>
    </lineage>
</organism>